<organism evidence="7 8">
    <name type="scientific">Sphingomonas anseongensis</name>
    <dbReference type="NCBI Taxonomy" id="2908207"/>
    <lineage>
        <taxon>Bacteria</taxon>
        <taxon>Pseudomonadati</taxon>
        <taxon>Pseudomonadota</taxon>
        <taxon>Alphaproteobacteria</taxon>
        <taxon>Sphingomonadales</taxon>
        <taxon>Sphingomonadaceae</taxon>
        <taxon>Sphingomonas</taxon>
    </lineage>
</organism>
<evidence type="ECO:0000313" key="7">
    <source>
        <dbReference type="EMBL" id="MCL6679144.1"/>
    </source>
</evidence>
<name>A0ABT0RFW1_9SPHN</name>
<dbReference type="InterPro" id="IPR036737">
    <property type="entry name" value="OmpA-like_sf"/>
</dbReference>
<dbReference type="Proteomes" id="UP001165343">
    <property type="component" value="Unassembled WGS sequence"/>
</dbReference>
<dbReference type="PRINTS" id="PR01021">
    <property type="entry name" value="OMPADOMAIN"/>
</dbReference>
<dbReference type="SUPFAM" id="SSF103088">
    <property type="entry name" value="OmpA-like"/>
    <property type="match status" value="1"/>
</dbReference>
<feature type="domain" description="OmpA-like" evidence="6">
    <location>
        <begin position="72"/>
        <end position="184"/>
    </location>
</feature>
<proteinExistence type="predicted"/>
<evidence type="ECO:0000256" key="4">
    <source>
        <dbReference type="PROSITE-ProRule" id="PRU00473"/>
    </source>
</evidence>
<sequence length="184" mass="19972">MTNRKKQLAFAAVAVAAVALGGCATEDYVNERIATVQSSVDALAGQMNSRVGAVEAKTSEHDTRLAAVEKGKFNYQKVGETALLFDTGSYRLKAEEAAKLDTALAGLKAADRSAYIEIEGFADPRGGAKSNRELGLRRAREVYNYLRDQGVALNRMMLFSHGEEQQIADGNNDMNRRVVVTVVQ</sequence>
<evidence type="ECO:0000256" key="1">
    <source>
        <dbReference type="ARBA" id="ARBA00004442"/>
    </source>
</evidence>
<evidence type="ECO:0000313" key="8">
    <source>
        <dbReference type="Proteomes" id="UP001165343"/>
    </source>
</evidence>
<comment type="caution">
    <text evidence="7">The sequence shown here is derived from an EMBL/GenBank/DDBJ whole genome shotgun (WGS) entry which is preliminary data.</text>
</comment>
<dbReference type="RefSeq" id="WP_249868060.1">
    <property type="nucleotide sequence ID" value="NZ_JAMGBC010000001.1"/>
</dbReference>
<comment type="subcellular location">
    <subcellularLocation>
        <location evidence="1">Cell outer membrane</location>
    </subcellularLocation>
</comment>
<evidence type="ECO:0000259" key="6">
    <source>
        <dbReference type="PROSITE" id="PS51123"/>
    </source>
</evidence>
<dbReference type="Pfam" id="PF00691">
    <property type="entry name" value="OmpA"/>
    <property type="match status" value="1"/>
</dbReference>
<keyword evidence="8" id="KW-1185">Reference proteome</keyword>
<dbReference type="PROSITE" id="PS51257">
    <property type="entry name" value="PROKAR_LIPOPROTEIN"/>
    <property type="match status" value="1"/>
</dbReference>
<gene>
    <name evidence="7" type="ORF">LZ519_07425</name>
</gene>
<dbReference type="CDD" id="cd07185">
    <property type="entry name" value="OmpA_C-like"/>
    <property type="match status" value="1"/>
</dbReference>
<dbReference type="PROSITE" id="PS51123">
    <property type="entry name" value="OMPA_2"/>
    <property type="match status" value="1"/>
</dbReference>
<dbReference type="InterPro" id="IPR050330">
    <property type="entry name" value="Bact_OuterMem_StrucFunc"/>
</dbReference>
<dbReference type="PANTHER" id="PTHR30329:SF21">
    <property type="entry name" value="LIPOPROTEIN YIAD-RELATED"/>
    <property type="match status" value="1"/>
</dbReference>
<evidence type="ECO:0000256" key="3">
    <source>
        <dbReference type="ARBA" id="ARBA00023237"/>
    </source>
</evidence>
<reference evidence="7" key="1">
    <citation type="submission" date="2022-05" db="EMBL/GenBank/DDBJ databases">
        <authorList>
            <person name="Jo J.-H."/>
            <person name="Im W.-T."/>
        </authorList>
    </citation>
    <scope>NUCLEOTIDE SEQUENCE</scope>
    <source>
        <strain evidence="7">RG327</strain>
    </source>
</reference>
<keyword evidence="3" id="KW-0998">Cell outer membrane</keyword>
<feature type="signal peptide" evidence="5">
    <location>
        <begin position="1"/>
        <end position="24"/>
    </location>
</feature>
<accession>A0ABT0RFW1</accession>
<dbReference type="Gene3D" id="3.30.1330.60">
    <property type="entry name" value="OmpA-like domain"/>
    <property type="match status" value="1"/>
</dbReference>
<dbReference type="InterPro" id="IPR006664">
    <property type="entry name" value="OMP_bac"/>
</dbReference>
<dbReference type="PANTHER" id="PTHR30329">
    <property type="entry name" value="STATOR ELEMENT OF FLAGELLAR MOTOR COMPLEX"/>
    <property type="match status" value="1"/>
</dbReference>
<keyword evidence="5" id="KW-0732">Signal</keyword>
<evidence type="ECO:0000256" key="2">
    <source>
        <dbReference type="ARBA" id="ARBA00023136"/>
    </source>
</evidence>
<protein>
    <submittedName>
        <fullName evidence="7">OmpA family protein</fullName>
    </submittedName>
</protein>
<dbReference type="InterPro" id="IPR006665">
    <property type="entry name" value="OmpA-like"/>
</dbReference>
<feature type="chain" id="PRO_5046586612" evidence="5">
    <location>
        <begin position="25"/>
        <end position="184"/>
    </location>
</feature>
<evidence type="ECO:0000256" key="5">
    <source>
        <dbReference type="SAM" id="SignalP"/>
    </source>
</evidence>
<keyword evidence="2 4" id="KW-0472">Membrane</keyword>
<dbReference type="EMBL" id="JAMGBC010000001">
    <property type="protein sequence ID" value="MCL6679144.1"/>
    <property type="molecule type" value="Genomic_DNA"/>
</dbReference>